<keyword evidence="1" id="KW-0694">RNA-binding</keyword>
<dbReference type="GO" id="GO:0015074">
    <property type="term" value="P:DNA integration"/>
    <property type="evidence" value="ECO:0007669"/>
    <property type="project" value="InterPro"/>
</dbReference>
<dbReference type="Proteomes" id="UP000235392">
    <property type="component" value="Unassembled WGS sequence"/>
</dbReference>
<evidence type="ECO:0000256" key="2">
    <source>
        <dbReference type="SAM" id="MobiDB-lite"/>
    </source>
</evidence>
<dbReference type="GO" id="GO:0004190">
    <property type="term" value="F:aspartic-type endopeptidase activity"/>
    <property type="evidence" value="ECO:0007669"/>
    <property type="project" value="UniProtKB-KW"/>
</dbReference>
<dbReference type="CDD" id="cd09272">
    <property type="entry name" value="RNase_HI_RT_Ty1"/>
    <property type="match status" value="1"/>
</dbReference>
<dbReference type="AlphaFoldDB" id="A0A2N5U986"/>
<dbReference type="InterPro" id="IPR057670">
    <property type="entry name" value="SH3_retrovirus"/>
</dbReference>
<dbReference type="InterPro" id="IPR001584">
    <property type="entry name" value="Integrase_cat-core"/>
</dbReference>
<feature type="compositionally biased region" description="Pro residues" evidence="2">
    <location>
        <begin position="686"/>
        <end position="698"/>
    </location>
</feature>
<dbReference type="Gene3D" id="3.30.420.10">
    <property type="entry name" value="Ribonuclease H-like superfamily/Ribonuclease H"/>
    <property type="match status" value="1"/>
</dbReference>
<dbReference type="SUPFAM" id="SSF56672">
    <property type="entry name" value="DNA/RNA polymerases"/>
    <property type="match status" value="1"/>
</dbReference>
<feature type="domain" description="Integrase catalytic" evidence="3">
    <location>
        <begin position="474"/>
        <end position="590"/>
    </location>
</feature>
<reference evidence="4 5" key="1">
    <citation type="submission" date="2017-11" db="EMBL/GenBank/DDBJ databases">
        <title>De novo assembly and phasing of dikaryotic genomes from two isolates of Puccinia coronata f. sp. avenae, the causal agent of oat crown rust.</title>
        <authorList>
            <person name="Miller M.E."/>
            <person name="Zhang Y."/>
            <person name="Omidvar V."/>
            <person name="Sperschneider J."/>
            <person name="Schwessinger B."/>
            <person name="Raley C."/>
            <person name="Palmer J.M."/>
            <person name="Garnica D."/>
            <person name="Upadhyaya N."/>
            <person name="Rathjen J."/>
            <person name="Taylor J.M."/>
            <person name="Park R.F."/>
            <person name="Dodds P.N."/>
            <person name="Hirsch C.D."/>
            <person name="Kianian S.F."/>
            <person name="Figueroa M."/>
        </authorList>
    </citation>
    <scope>NUCLEOTIDE SEQUENCE [LARGE SCALE GENOMIC DNA]</scope>
    <source>
        <strain evidence="4">12SD80</strain>
    </source>
</reference>
<dbReference type="PANTHER" id="PTHR11439">
    <property type="entry name" value="GAG-POL-RELATED RETROTRANSPOSON"/>
    <property type="match status" value="1"/>
</dbReference>
<evidence type="ECO:0000256" key="1">
    <source>
        <dbReference type="ARBA" id="ARBA00022884"/>
    </source>
</evidence>
<evidence type="ECO:0000313" key="4">
    <source>
        <dbReference type="EMBL" id="PLW34299.1"/>
    </source>
</evidence>
<proteinExistence type="predicted"/>
<protein>
    <recommendedName>
        <fullName evidence="3">Integrase catalytic domain-containing protein</fullName>
    </recommendedName>
</protein>
<dbReference type="EMBL" id="PGCI01000200">
    <property type="protein sequence ID" value="PLW34299.1"/>
    <property type="molecule type" value="Genomic_DNA"/>
</dbReference>
<dbReference type="InterPro" id="IPR043502">
    <property type="entry name" value="DNA/RNA_pol_sf"/>
</dbReference>
<dbReference type="GO" id="GO:0005634">
    <property type="term" value="C:nucleus"/>
    <property type="evidence" value="ECO:0007669"/>
    <property type="project" value="UniProtKB-ARBA"/>
</dbReference>
<dbReference type="PROSITE" id="PS50994">
    <property type="entry name" value="INTEGRASE"/>
    <property type="match status" value="1"/>
</dbReference>
<accession>A0A2N5U986</accession>
<dbReference type="InterPro" id="IPR013103">
    <property type="entry name" value="RVT_2"/>
</dbReference>
<comment type="caution">
    <text evidence="4">The sequence shown here is derived from an EMBL/GenBank/DDBJ whole genome shotgun (WGS) entry which is preliminary data.</text>
</comment>
<evidence type="ECO:0000313" key="5">
    <source>
        <dbReference type="Proteomes" id="UP000235392"/>
    </source>
</evidence>
<dbReference type="Pfam" id="PF00665">
    <property type="entry name" value="rve"/>
    <property type="match status" value="1"/>
</dbReference>
<dbReference type="InterPro" id="IPR012337">
    <property type="entry name" value="RNaseH-like_sf"/>
</dbReference>
<organism evidence="4 5">
    <name type="scientific">Puccinia coronata f. sp. avenae</name>
    <dbReference type="NCBI Taxonomy" id="200324"/>
    <lineage>
        <taxon>Eukaryota</taxon>
        <taxon>Fungi</taxon>
        <taxon>Dikarya</taxon>
        <taxon>Basidiomycota</taxon>
        <taxon>Pucciniomycotina</taxon>
        <taxon>Pucciniomycetes</taxon>
        <taxon>Pucciniales</taxon>
        <taxon>Pucciniaceae</taxon>
        <taxon>Puccinia</taxon>
    </lineage>
</organism>
<gene>
    <name evidence="4" type="ORF">PCASD_17274</name>
</gene>
<feature type="compositionally biased region" description="Pro residues" evidence="2">
    <location>
        <begin position="727"/>
        <end position="742"/>
    </location>
</feature>
<feature type="region of interest" description="Disordered" evidence="2">
    <location>
        <begin position="727"/>
        <end position="760"/>
    </location>
</feature>
<dbReference type="Pfam" id="PF14223">
    <property type="entry name" value="Retrotran_gag_2"/>
    <property type="match status" value="1"/>
</dbReference>
<feature type="region of interest" description="Disordered" evidence="2">
    <location>
        <begin position="206"/>
        <end position="258"/>
    </location>
</feature>
<feature type="region of interest" description="Disordered" evidence="2">
    <location>
        <begin position="684"/>
        <end position="715"/>
    </location>
</feature>
<dbReference type="PANTHER" id="PTHR11439:SF467">
    <property type="entry name" value="INTEGRASE CATALYTIC DOMAIN-CONTAINING PROTEIN"/>
    <property type="match status" value="1"/>
</dbReference>
<feature type="region of interest" description="Disordered" evidence="2">
    <location>
        <begin position="160"/>
        <end position="188"/>
    </location>
</feature>
<dbReference type="InterPro" id="IPR036397">
    <property type="entry name" value="RNaseH_sf"/>
</dbReference>
<dbReference type="SUPFAM" id="SSF53098">
    <property type="entry name" value="Ribonuclease H-like"/>
    <property type="match status" value="1"/>
</dbReference>
<feature type="compositionally biased region" description="Polar residues" evidence="2">
    <location>
        <begin position="217"/>
        <end position="234"/>
    </location>
</feature>
<name>A0A2N5U986_9BASI</name>
<dbReference type="Pfam" id="PF07727">
    <property type="entry name" value="RVT_2"/>
    <property type="match status" value="1"/>
</dbReference>
<dbReference type="Pfam" id="PF25597">
    <property type="entry name" value="SH3_retrovirus"/>
    <property type="match status" value="1"/>
</dbReference>
<sequence>MEPAACPATWEDDNDTVCAILVQIVDRSNLRYFWEHADDAAGMWGSLSKAHQDSSTGGRVYWIRKLVNARMPGDDIDAHIDSLAQSHERLNSLVTPDKPLTPDDVHVAALLSSTPPDWIHCVSALMNQEGVKTETIVKALKNEAVRRESQQEIILVSSTKPKPIKPANPPSKARAQEEKPRCPLCNRNGHDLNSCNNIKGVIQEHKAAQKARWKASQPESLTAAPSSKPQTRAGRTSAAPLGNYAEIRGDDDSDYSGSECGVSAKNAVLALSSPPNLRPSGDPNLDSGCSMSMTPYIDLVENPSPNNTPVHLADHSVVEASHKGTLVLPINGSTSVTTLVVPSLHEPLLSIANLCDEGLTIVFKKSSCDIFNSSNLQLTGTLAGRGYCRGNLYYLPSHPVSQCSSVPTSPSYSDTSLLGYHIRFSHLGLKALKLLLKLNGIVPSISNDIEVQKCQICVQTKMHRHPFRSRLLHRSSKPGELIHSDVASYEVISRKGYRYFITFVDDHSKSLTVYPMKNKSDSFSCFKIYRAFFEKSGSHTIQALRTDNGGEYLSLEFTAYLTSSGIKHDPGPPHSPQLNAGFSSPNSILNLPSINLADIHPFGCLTWYKVPEPDRKKLDPKARASILLSYLTDGNGYRVWDLEKRSVIKSRDVIFEDQTFPYGSSLTTPHKDLSVEISWPVASPSPASPLSPSPPPISPFKENEAESPSPTHSSVDDLSFISLPDLLPLPPSPSPSPPPLARSPPRRTSSRQRPQITKQTSLVEGCRQRILLTTRSNDAPIVRSKNSRLAWSPWIFSNPSIDYDEVFSPTLRLETLRLILGLLGSRSWKGQQVDFKTAFLNGHLDTPVFMEQPPGFKDPQHPDWVCEVNRSLYGLKQSPRQWNIELHKALLDLRLSNSSYDPTLYFKIQSGKLVGALTTHVDDLAIVGEPTFVDDLISAVGKRFVISADEDLNHFLSIKITRDIPNRHVFLNQAHYIKEISERFLDGNSHTVSTPTDFYFKNLTHKTSSDPSSPGPYPQIIGSLLWISQCTRPDISFAVNKLLQYLRDPSLSHWYAAVRILNYLVTTADLKLRLGGSLECSGYSDSDWAEDRDDRRSTSAYTYRMGDGAISWKSRKQATVSLSSTEAEYKALSDSCKEGLWLRHLLTELHLRPADPIPVHVDNKGAEALAKNPEHHARTKHIHARYHFIRECIKDDTISLLHVSTADMLADMLTKPLSRVLLEKHRLMFGIVQ</sequence>
<dbReference type="GO" id="GO:0003723">
    <property type="term" value="F:RNA binding"/>
    <property type="evidence" value="ECO:0007669"/>
    <property type="project" value="UniProtKB-KW"/>
</dbReference>
<evidence type="ECO:0000259" key="3">
    <source>
        <dbReference type="PROSITE" id="PS50994"/>
    </source>
</evidence>